<evidence type="ECO:0000313" key="3">
    <source>
        <dbReference type="Proteomes" id="UP000516437"/>
    </source>
</evidence>
<name>A0A6A1V3I1_9ROSI</name>
<dbReference type="InterPro" id="IPR024489">
    <property type="entry name" value="Organ_specific_prot"/>
</dbReference>
<evidence type="ECO:0000256" key="1">
    <source>
        <dbReference type="SAM" id="SignalP"/>
    </source>
</evidence>
<feature type="signal peptide" evidence="1">
    <location>
        <begin position="1"/>
        <end position="21"/>
    </location>
</feature>
<feature type="chain" id="PRO_5025550452" description="Organ-specific protein S2" evidence="1">
    <location>
        <begin position="22"/>
        <end position="107"/>
    </location>
</feature>
<comment type="caution">
    <text evidence="2">The sequence shown here is derived from an EMBL/GenBank/DDBJ whole genome shotgun (WGS) entry which is preliminary data.</text>
</comment>
<dbReference type="AlphaFoldDB" id="A0A6A1V3I1"/>
<dbReference type="OrthoDB" id="1734141at2759"/>
<accession>A0A6A1V3I1</accession>
<dbReference type="Pfam" id="PF10950">
    <property type="entry name" value="Organ_specific"/>
    <property type="match status" value="1"/>
</dbReference>
<keyword evidence="1" id="KW-0732">Signal</keyword>
<proteinExistence type="predicted"/>
<evidence type="ECO:0008006" key="4">
    <source>
        <dbReference type="Google" id="ProtNLM"/>
    </source>
</evidence>
<dbReference type="Proteomes" id="UP000516437">
    <property type="component" value="Chromosome 7"/>
</dbReference>
<gene>
    <name evidence="2" type="ORF">CJ030_MR7G011576</name>
</gene>
<dbReference type="PANTHER" id="PTHR33731">
    <property type="entry name" value="PROTEIN, PUTATIVE-RELATED"/>
    <property type="match status" value="1"/>
</dbReference>
<keyword evidence="3" id="KW-1185">Reference proteome</keyword>
<organism evidence="2 3">
    <name type="scientific">Morella rubra</name>
    <name type="common">Chinese bayberry</name>
    <dbReference type="NCBI Taxonomy" id="262757"/>
    <lineage>
        <taxon>Eukaryota</taxon>
        <taxon>Viridiplantae</taxon>
        <taxon>Streptophyta</taxon>
        <taxon>Embryophyta</taxon>
        <taxon>Tracheophyta</taxon>
        <taxon>Spermatophyta</taxon>
        <taxon>Magnoliopsida</taxon>
        <taxon>eudicotyledons</taxon>
        <taxon>Gunneridae</taxon>
        <taxon>Pentapetalae</taxon>
        <taxon>rosids</taxon>
        <taxon>fabids</taxon>
        <taxon>Fagales</taxon>
        <taxon>Myricaceae</taxon>
        <taxon>Morella</taxon>
    </lineage>
</organism>
<dbReference type="PANTHER" id="PTHR33731:SF17">
    <property type="entry name" value="ORGAN-SPECIFIC PROTEIN P4-LIKE"/>
    <property type="match status" value="1"/>
</dbReference>
<protein>
    <recommendedName>
        <fullName evidence="4">Organ-specific protein S2</fullName>
    </recommendedName>
</protein>
<reference evidence="2 3" key="1">
    <citation type="journal article" date="2019" name="Plant Biotechnol. J.">
        <title>The red bayberry genome and genetic basis of sex determination.</title>
        <authorList>
            <person name="Jia H.M."/>
            <person name="Jia H.J."/>
            <person name="Cai Q.L."/>
            <person name="Wang Y."/>
            <person name="Zhao H.B."/>
            <person name="Yang W.F."/>
            <person name="Wang G.Y."/>
            <person name="Li Y.H."/>
            <person name="Zhan D.L."/>
            <person name="Shen Y.T."/>
            <person name="Niu Q.F."/>
            <person name="Chang L."/>
            <person name="Qiu J."/>
            <person name="Zhao L."/>
            <person name="Xie H.B."/>
            <person name="Fu W.Y."/>
            <person name="Jin J."/>
            <person name="Li X.W."/>
            <person name="Jiao Y."/>
            <person name="Zhou C.C."/>
            <person name="Tu T."/>
            <person name="Chai C.Y."/>
            <person name="Gao J.L."/>
            <person name="Fan L.J."/>
            <person name="van de Weg E."/>
            <person name="Wang J.Y."/>
            <person name="Gao Z.S."/>
        </authorList>
    </citation>
    <scope>NUCLEOTIDE SEQUENCE [LARGE SCALE GENOMIC DNA]</scope>
    <source>
        <tissue evidence="2">Leaves</tissue>
    </source>
</reference>
<dbReference type="EMBL" id="RXIC02000025">
    <property type="protein sequence ID" value="KAB1207255.1"/>
    <property type="molecule type" value="Genomic_DNA"/>
</dbReference>
<sequence length="107" mass="12564">MKSIFAFLLLFSLFLFVDINGARKGPEEDYWQSVMKDQPIPEAIKTLLHRDPPYFSGERKKDHFLKTFDTTPLAVVYHAYLDQLKEEKPYDVEEYSETKKDAVMILS</sequence>
<evidence type="ECO:0000313" key="2">
    <source>
        <dbReference type="EMBL" id="KAB1207255.1"/>
    </source>
</evidence>